<evidence type="ECO:0000256" key="11">
    <source>
        <dbReference type="ARBA" id="ARBA00023098"/>
    </source>
</evidence>
<evidence type="ECO:0000256" key="13">
    <source>
        <dbReference type="ARBA" id="ARBA00023160"/>
    </source>
</evidence>
<evidence type="ECO:0000256" key="3">
    <source>
        <dbReference type="ARBA" id="ARBA00022516"/>
    </source>
</evidence>
<evidence type="ECO:0000256" key="7">
    <source>
        <dbReference type="ARBA" id="ARBA00022832"/>
    </source>
</evidence>
<keyword evidence="11" id="KW-0443">Lipid metabolism</keyword>
<dbReference type="PANTHER" id="PTHR12863:SF1">
    <property type="entry name" value="FATTY ACID 2-HYDROXYLASE"/>
    <property type="match status" value="1"/>
</dbReference>
<evidence type="ECO:0000256" key="10">
    <source>
        <dbReference type="ARBA" id="ARBA00023002"/>
    </source>
</evidence>
<accession>A0ABS2QUS0</accession>
<dbReference type="EMBL" id="JAFBFC010000002">
    <property type="protein sequence ID" value="MBM7702466.1"/>
    <property type="molecule type" value="Genomic_DNA"/>
</dbReference>
<evidence type="ECO:0000256" key="1">
    <source>
        <dbReference type="ARBA" id="ARBA00001947"/>
    </source>
</evidence>
<feature type="transmembrane region" description="Helical" evidence="14">
    <location>
        <begin position="90"/>
        <end position="112"/>
    </location>
</feature>
<keyword evidence="17" id="KW-1185">Reference proteome</keyword>
<keyword evidence="5" id="KW-0479">Metal-binding</keyword>
<organism evidence="16 17">
    <name type="scientific">Priestia iocasae</name>
    <dbReference type="NCBI Taxonomy" id="2291674"/>
    <lineage>
        <taxon>Bacteria</taxon>
        <taxon>Bacillati</taxon>
        <taxon>Bacillota</taxon>
        <taxon>Bacilli</taxon>
        <taxon>Bacillales</taxon>
        <taxon>Bacillaceae</taxon>
        <taxon>Priestia</taxon>
    </lineage>
</organism>
<keyword evidence="12 14" id="KW-0472">Membrane</keyword>
<evidence type="ECO:0000256" key="5">
    <source>
        <dbReference type="ARBA" id="ARBA00022723"/>
    </source>
</evidence>
<evidence type="ECO:0000256" key="4">
    <source>
        <dbReference type="ARBA" id="ARBA00022692"/>
    </source>
</evidence>
<keyword evidence="9 14" id="KW-1133">Transmembrane helix</keyword>
<evidence type="ECO:0000259" key="15">
    <source>
        <dbReference type="Pfam" id="PF04116"/>
    </source>
</evidence>
<reference evidence="16 17" key="1">
    <citation type="submission" date="2021-01" db="EMBL/GenBank/DDBJ databases">
        <title>Genomic Encyclopedia of Type Strains, Phase IV (KMG-IV): sequencing the most valuable type-strain genomes for metagenomic binning, comparative biology and taxonomic classification.</title>
        <authorList>
            <person name="Goeker M."/>
        </authorList>
    </citation>
    <scope>NUCLEOTIDE SEQUENCE [LARGE SCALE GENOMIC DNA]</scope>
    <source>
        <strain evidence="16 17">DSM 104297</strain>
    </source>
</reference>
<feature type="transmembrane region" description="Helical" evidence="14">
    <location>
        <begin position="118"/>
        <end position="139"/>
    </location>
</feature>
<feature type="domain" description="Fatty acid hydroxylase" evidence="15">
    <location>
        <begin position="43"/>
        <end position="182"/>
    </location>
</feature>
<keyword evidence="4 14" id="KW-0812">Transmembrane</keyword>
<dbReference type="Proteomes" id="UP000809829">
    <property type="component" value="Unassembled WGS sequence"/>
</dbReference>
<feature type="transmembrane region" description="Helical" evidence="14">
    <location>
        <begin position="35"/>
        <end position="54"/>
    </location>
</feature>
<dbReference type="InterPro" id="IPR006694">
    <property type="entry name" value="Fatty_acid_hydroxylase"/>
</dbReference>
<dbReference type="Pfam" id="PF04116">
    <property type="entry name" value="FA_hydroxylase"/>
    <property type="match status" value="1"/>
</dbReference>
<evidence type="ECO:0000256" key="9">
    <source>
        <dbReference type="ARBA" id="ARBA00022989"/>
    </source>
</evidence>
<evidence type="ECO:0000313" key="17">
    <source>
        <dbReference type="Proteomes" id="UP000809829"/>
    </source>
</evidence>
<keyword evidence="7" id="KW-0276">Fatty acid metabolism</keyword>
<keyword evidence="10" id="KW-0560">Oxidoreductase</keyword>
<evidence type="ECO:0000256" key="8">
    <source>
        <dbReference type="ARBA" id="ARBA00022833"/>
    </source>
</evidence>
<sequence>MGKYVKEFFSHLDVLAMFVLSMLSMLGFIDSFFRSYVWLVFLSGVVTYITSEYMTHRFLFHMKPPKHPLFLKFMKRIHYDHHEFPDDLKLLFLPIWYSFPQMVAVSLVVGLISNSTYGFAMFTGLSLALLYYEWVHYVAHRPIKPKTAFGKWMKKVHLWHHFKNEHYWFGVTNPTLDYMMGTFKDEREVEKSETARKL</sequence>
<protein>
    <recommendedName>
        <fullName evidence="15">Fatty acid hydroxylase domain-containing protein</fullName>
    </recommendedName>
</protein>
<keyword evidence="13" id="KW-0275">Fatty acid biosynthesis</keyword>
<proteinExistence type="predicted"/>
<comment type="cofactor">
    <cofactor evidence="1">
        <name>Zn(2+)</name>
        <dbReference type="ChEBI" id="CHEBI:29105"/>
    </cofactor>
</comment>
<dbReference type="PANTHER" id="PTHR12863">
    <property type="entry name" value="FATTY ACID HYDROXYLASE"/>
    <property type="match status" value="1"/>
</dbReference>
<evidence type="ECO:0000256" key="14">
    <source>
        <dbReference type="SAM" id="Phobius"/>
    </source>
</evidence>
<comment type="caution">
    <text evidence="16">The sequence shown here is derived from an EMBL/GenBank/DDBJ whole genome shotgun (WGS) entry which is preliminary data.</text>
</comment>
<evidence type="ECO:0000256" key="12">
    <source>
        <dbReference type="ARBA" id="ARBA00023136"/>
    </source>
</evidence>
<gene>
    <name evidence="16" type="ORF">JOC83_001300</name>
</gene>
<evidence type="ECO:0000256" key="2">
    <source>
        <dbReference type="ARBA" id="ARBA00004477"/>
    </source>
</evidence>
<keyword evidence="8" id="KW-0862">Zinc</keyword>
<feature type="transmembrane region" description="Helical" evidence="14">
    <location>
        <begin position="12"/>
        <end position="29"/>
    </location>
</feature>
<evidence type="ECO:0000313" key="16">
    <source>
        <dbReference type="EMBL" id="MBM7702466.1"/>
    </source>
</evidence>
<keyword evidence="6" id="KW-0256">Endoplasmic reticulum</keyword>
<name>A0ABS2QUS0_9BACI</name>
<keyword evidence="3" id="KW-0444">Lipid biosynthesis</keyword>
<comment type="subcellular location">
    <subcellularLocation>
        <location evidence="2">Endoplasmic reticulum membrane</location>
        <topology evidence="2">Multi-pass membrane protein</topology>
    </subcellularLocation>
</comment>
<dbReference type="InterPro" id="IPR014430">
    <property type="entry name" value="Scs7"/>
</dbReference>
<evidence type="ECO:0000256" key="6">
    <source>
        <dbReference type="ARBA" id="ARBA00022824"/>
    </source>
</evidence>